<dbReference type="PANTHER" id="PTHR22589:SF55">
    <property type="entry name" value="CARNITINE O-PALMITOYLTRANSFERASE 1, BRAIN ISOFORM"/>
    <property type="match status" value="1"/>
</dbReference>
<feature type="transmembrane region" description="Helical" evidence="17">
    <location>
        <begin position="91"/>
        <end position="112"/>
    </location>
</feature>
<feature type="domain" description="Choline/carnitine acyltransferase" evidence="18">
    <location>
        <begin position="165"/>
        <end position="741"/>
    </location>
</feature>
<sequence length="754" mass="86699">MAEAHQAVAFQFTVSPDGIDLQLSHEALRQVYLSGLHSWKKRFIRFRNGIMNGVYPGSAPGFVVVLAGYMGRAKYVQADPSLGLFCKLGQYIPVRYVCVVCIVCMLFCFPWLQNVLKFLLSWHGWMSERHGAATWKSRVWLVRIIRPASECCNTGLGHALLMSLCPQYLESVRPLLEEKEYKRMEVLTLDFQKNYAPKLQWYLRLKSLWATNYVSDWWEEYIYLRSRNPIMVNSNYYVMDFLYVFPTQRQAARAGNAIHSIMLYRKKLDRAEIKPFLLQNTIPMCSSQYERMFNTSRVPGIDSDTLQHVSNSRHIAVYHRGRYFKVGMFYDGRLLLPREIEQQMERILADTSEPQPGEEKLAALTAGDRVPWACARDAYLRLGKNRQSLDAVEKAAFFVTLDDTEQRHDPNNPVESLRRYAKSLLHGNCYDRWFDKSFNLIVYKNGTMGLNAEHSWADAPIIGHLWEAFLWLCFFFHVLFMDPVKLGYTSDGHCKGQPHRSLPGPQRLQWSIPSECQSMIDNSLAVAQALADDVDIHIIPFEDFGKGLIKKCKTSPDAFIQIALQLAYFRDKGKFCLTYEASMTRLFREGRTETVRSCTMETCAFVRAIVNAEPLSLLQTAAKKHQQMYRMAMTGKGIDRHLFCLYLVSKYLQLDSPFLKEVLSEPWRLSTSQTPLQQPELFDLVRHPELVSSGGGFGPVADDGYGVAYIIVGENLINFHISCKRSSPETDSHRFGNHIRQAMLDMLDLFQLPL</sequence>
<dbReference type="Ensembl" id="ENSEEET00000040807.2">
    <property type="protein sequence ID" value="ENSEEEP00000040343.2"/>
    <property type="gene ID" value="ENSEEEG00000018794.2"/>
</dbReference>
<feature type="active site" description="Proton acceptor" evidence="15">
    <location>
        <position position="454"/>
    </location>
</feature>
<dbReference type="UniPathway" id="UPA00659"/>
<evidence type="ECO:0000256" key="1">
    <source>
        <dbReference type="ARBA" id="ARBA00004374"/>
    </source>
</evidence>
<feature type="transmembrane region" description="Helical" evidence="17">
    <location>
        <begin position="50"/>
        <end position="71"/>
    </location>
</feature>
<evidence type="ECO:0000256" key="15">
    <source>
        <dbReference type="PIRSR" id="PIRSR600542-1"/>
    </source>
</evidence>
<keyword evidence="9 17" id="KW-1133">Transmembrane helix</keyword>
<dbReference type="InterPro" id="IPR032476">
    <property type="entry name" value="CPT_N"/>
</dbReference>
<evidence type="ECO:0000256" key="9">
    <source>
        <dbReference type="ARBA" id="ARBA00022989"/>
    </source>
</evidence>
<keyword evidence="7 17" id="KW-0812">Transmembrane</keyword>
<dbReference type="SUPFAM" id="SSF52777">
    <property type="entry name" value="CoA-dependent acyltransferases"/>
    <property type="match status" value="2"/>
</dbReference>
<comment type="catalytic activity">
    <reaction evidence="14">
        <text>(R)-carnitine + hexadecanoyl-CoA = O-hexadecanoyl-(R)-carnitine + CoA</text>
        <dbReference type="Rhea" id="RHEA:12661"/>
        <dbReference type="ChEBI" id="CHEBI:16347"/>
        <dbReference type="ChEBI" id="CHEBI:17490"/>
        <dbReference type="ChEBI" id="CHEBI:57287"/>
        <dbReference type="ChEBI" id="CHEBI:57379"/>
        <dbReference type="EC" id="2.3.1.21"/>
    </reaction>
    <physiologicalReaction direction="left-to-right" evidence="14">
        <dbReference type="Rhea" id="RHEA:12662"/>
    </physiologicalReaction>
</comment>
<reference evidence="20" key="5">
    <citation type="submission" date="2025-09" db="UniProtKB">
        <authorList>
            <consortium name="Ensembl"/>
        </authorList>
    </citation>
    <scope>IDENTIFICATION</scope>
</reference>
<dbReference type="PROSITE" id="PS00440">
    <property type="entry name" value="ACYLTRANSF_C_2"/>
    <property type="match status" value="1"/>
</dbReference>
<dbReference type="InterPro" id="IPR039551">
    <property type="entry name" value="Cho/carn_acyl_trans"/>
</dbReference>
<dbReference type="Gene3D" id="6.10.250.1760">
    <property type="match status" value="1"/>
</dbReference>
<evidence type="ECO:0000256" key="12">
    <source>
        <dbReference type="ARBA" id="ARBA00023136"/>
    </source>
</evidence>
<keyword evidence="11" id="KW-0496">Mitochondrion</keyword>
<evidence type="ECO:0000259" key="18">
    <source>
        <dbReference type="Pfam" id="PF00755"/>
    </source>
</evidence>
<dbReference type="Gene3D" id="3.30.559.70">
    <property type="entry name" value="Choline/Carnitine o-acyltransferase, domain 2"/>
    <property type="match status" value="1"/>
</dbReference>
<evidence type="ECO:0000256" key="10">
    <source>
        <dbReference type="ARBA" id="ARBA00023098"/>
    </source>
</evidence>
<reference evidence="20" key="3">
    <citation type="submission" date="2020-05" db="EMBL/GenBank/DDBJ databases">
        <title>Electrophorus electricus (electric eel) genome, fEleEle1, primary haplotype.</title>
        <authorList>
            <person name="Myers G."/>
            <person name="Meyer A."/>
            <person name="Fedrigo O."/>
            <person name="Formenti G."/>
            <person name="Rhie A."/>
            <person name="Tracey A."/>
            <person name="Sims Y."/>
            <person name="Jarvis E.D."/>
        </authorList>
    </citation>
    <scope>NUCLEOTIDE SEQUENCE [LARGE SCALE GENOMIC DNA]</scope>
</reference>
<evidence type="ECO:0000256" key="3">
    <source>
        <dbReference type="ARBA" id="ARBA00005232"/>
    </source>
</evidence>
<comment type="pathway">
    <text evidence="2">Lipid metabolism; fatty acid beta-oxidation.</text>
</comment>
<dbReference type="FunFam" id="3.30.559.10:FF:000042">
    <property type="entry name" value="Carnitine Palmitoyl Transferase"/>
    <property type="match status" value="1"/>
</dbReference>
<dbReference type="InterPro" id="IPR023213">
    <property type="entry name" value="CAT-like_dom_sf"/>
</dbReference>
<evidence type="ECO:0000256" key="13">
    <source>
        <dbReference type="ARBA" id="ARBA00023315"/>
    </source>
</evidence>
<comment type="subcellular location">
    <subcellularLocation>
        <location evidence="1">Mitochondrion outer membrane</location>
        <topology evidence="1">Multi-pass membrane protein</topology>
    </subcellularLocation>
</comment>
<accession>A0A4W4GV49</accession>
<dbReference type="GeneTree" id="ENSGT01150000286917"/>
<dbReference type="GO" id="GO:0004095">
    <property type="term" value="F:carnitine O-palmitoyltransferase activity"/>
    <property type="evidence" value="ECO:0007669"/>
    <property type="project" value="UniProtKB-EC"/>
</dbReference>
<reference evidence="21" key="1">
    <citation type="journal article" date="2014" name="Science">
        <title>Nonhuman genetics. Genomic basis for the convergent evolution of electric organs.</title>
        <authorList>
            <person name="Gallant J.R."/>
            <person name="Traeger L.L."/>
            <person name="Volkening J.D."/>
            <person name="Moffett H."/>
            <person name="Chen P.H."/>
            <person name="Novina C.D."/>
            <person name="Phillips G.N.Jr."/>
            <person name="Anand R."/>
            <person name="Wells G.B."/>
            <person name="Pinch M."/>
            <person name="Guth R."/>
            <person name="Unguez G.A."/>
            <person name="Albert J.S."/>
            <person name="Zakon H.H."/>
            <person name="Samanta M.P."/>
            <person name="Sussman M.R."/>
        </authorList>
    </citation>
    <scope>NUCLEOTIDE SEQUENCE [LARGE SCALE GENOMIC DNA]</scope>
</reference>
<keyword evidence="12 17" id="KW-0472">Membrane</keyword>
<dbReference type="GO" id="GO:0006635">
    <property type="term" value="P:fatty acid beta-oxidation"/>
    <property type="evidence" value="ECO:0007669"/>
    <property type="project" value="UniProtKB-UniPathway"/>
</dbReference>
<dbReference type="Gene3D" id="3.30.559.10">
    <property type="entry name" value="Chloramphenicol acetyltransferase-like domain"/>
    <property type="match status" value="1"/>
</dbReference>
<keyword evidence="10" id="KW-0443">Lipid metabolism</keyword>
<evidence type="ECO:0000256" key="11">
    <source>
        <dbReference type="ARBA" id="ARBA00023128"/>
    </source>
</evidence>
<organism evidence="20 21">
    <name type="scientific">Electrophorus electricus</name>
    <name type="common">Electric eel</name>
    <name type="synonym">Gymnotus electricus</name>
    <dbReference type="NCBI Taxonomy" id="8005"/>
    <lineage>
        <taxon>Eukaryota</taxon>
        <taxon>Metazoa</taxon>
        <taxon>Chordata</taxon>
        <taxon>Craniata</taxon>
        <taxon>Vertebrata</taxon>
        <taxon>Euteleostomi</taxon>
        <taxon>Actinopterygii</taxon>
        <taxon>Neopterygii</taxon>
        <taxon>Teleostei</taxon>
        <taxon>Ostariophysi</taxon>
        <taxon>Gymnotiformes</taxon>
        <taxon>Gymnotoidei</taxon>
        <taxon>Gymnotidae</taxon>
        <taxon>Electrophorus</taxon>
    </lineage>
</organism>
<evidence type="ECO:0000256" key="6">
    <source>
        <dbReference type="ARBA" id="ARBA00022679"/>
    </source>
</evidence>
<dbReference type="InterPro" id="IPR000542">
    <property type="entry name" value="Carn_acyl_trans"/>
</dbReference>
<dbReference type="Pfam" id="PF00755">
    <property type="entry name" value="Carn_acyltransf"/>
    <property type="match status" value="1"/>
</dbReference>
<evidence type="ECO:0000256" key="2">
    <source>
        <dbReference type="ARBA" id="ARBA00005005"/>
    </source>
</evidence>
<reference evidence="21" key="2">
    <citation type="journal article" date="2017" name="Sci. Adv.">
        <title>A tail of two voltages: Proteomic comparison of the three electric organs of the electric eel.</title>
        <authorList>
            <person name="Traeger L.L."/>
            <person name="Sabat G."/>
            <person name="Barrett-Wilt G.A."/>
            <person name="Wells G.B."/>
            <person name="Sussman M.R."/>
        </authorList>
    </citation>
    <scope>NUCLEOTIDE SEQUENCE [LARGE SCALE GENOMIC DNA]</scope>
</reference>
<dbReference type="GO" id="GO:0009437">
    <property type="term" value="P:carnitine metabolic process"/>
    <property type="evidence" value="ECO:0007669"/>
    <property type="project" value="TreeGrafter"/>
</dbReference>
<feature type="domain" description="Carnitine O-palmitoyltransferase N-terminal" evidence="19">
    <location>
        <begin position="1"/>
        <end position="47"/>
    </location>
</feature>
<keyword evidence="5" id="KW-0813">Transport</keyword>
<dbReference type="Pfam" id="PF16484">
    <property type="entry name" value="CPT_N"/>
    <property type="match status" value="1"/>
</dbReference>
<evidence type="ECO:0000256" key="4">
    <source>
        <dbReference type="ARBA" id="ARBA00013243"/>
    </source>
</evidence>
<protein>
    <recommendedName>
        <fullName evidence="4">carnitine O-palmitoyltransferase</fullName>
        <ecNumber evidence="4">2.3.1.21</ecNumber>
    </recommendedName>
</protein>
<comment type="similarity">
    <text evidence="3 16">Belongs to the carnitine/choline acetyltransferase family.</text>
</comment>
<dbReference type="InterPro" id="IPR042231">
    <property type="entry name" value="Cho/carn_acyl_trans_2"/>
</dbReference>
<evidence type="ECO:0000313" key="21">
    <source>
        <dbReference type="Proteomes" id="UP000314983"/>
    </source>
</evidence>
<keyword evidence="21" id="KW-1185">Reference proteome</keyword>
<dbReference type="GO" id="GO:0005741">
    <property type="term" value="C:mitochondrial outer membrane"/>
    <property type="evidence" value="ECO:0007669"/>
    <property type="project" value="UniProtKB-SubCell"/>
</dbReference>
<evidence type="ECO:0000256" key="17">
    <source>
        <dbReference type="SAM" id="Phobius"/>
    </source>
</evidence>
<evidence type="ECO:0000256" key="16">
    <source>
        <dbReference type="RuleBase" id="RU003801"/>
    </source>
</evidence>
<evidence type="ECO:0000256" key="7">
    <source>
        <dbReference type="ARBA" id="ARBA00022692"/>
    </source>
</evidence>
<evidence type="ECO:0000256" key="5">
    <source>
        <dbReference type="ARBA" id="ARBA00022448"/>
    </source>
</evidence>
<dbReference type="FunFam" id="3.30.559.70:FF:000001">
    <property type="entry name" value="Carnitine O-palmitoyltransferase 1, liver isoform"/>
    <property type="match status" value="1"/>
</dbReference>
<dbReference type="AlphaFoldDB" id="A0A4W4GV49"/>
<keyword evidence="6 16" id="KW-0808">Transferase</keyword>
<keyword evidence="13 16" id="KW-0012">Acyltransferase</keyword>
<evidence type="ECO:0000313" key="20">
    <source>
        <dbReference type="Ensembl" id="ENSEEEP00000040343.2"/>
    </source>
</evidence>
<dbReference type="Proteomes" id="UP000314983">
    <property type="component" value="Chromosome 21"/>
</dbReference>
<evidence type="ECO:0000259" key="19">
    <source>
        <dbReference type="Pfam" id="PF16484"/>
    </source>
</evidence>
<evidence type="ECO:0000256" key="14">
    <source>
        <dbReference type="ARBA" id="ARBA00048480"/>
    </source>
</evidence>
<reference evidence="20" key="4">
    <citation type="submission" date="2025-08" db="UniProtKB">
        <authorList>
            <consortium name="Ensembl"/>
        </authorList>
    </citation>
    <scope>IDENTIFICATION</scope>
</reference>
<gene>
    <name evidence="20" type="primary">cpt1aa</name>
</gene>
<keyword evidence="8" id="KW-0276">Fatty acid metabolism</keyword>
<dbReference type="EC" id="2.3.1.21" evidence="4"/>
<evidence type="ECO:0000256" key="8">
    <source>
        <dbReference type="ARBA" id="ARBA00022832"/>
    </source>
</evidence>
<dbReference type="PANTHER" id="PTHR22589">
    <property type="entry name" value="CARNITINE O-ACYLTRANSFERASE"/>
    <property type="match status" value="1"/>
</dbReference>
<name>A0A4W4GV49_ELEEL</name>
<proteinExistence type="inferred from homology"/>